<feature type="chain" id="PRO_5020866360" description="Lipoprotein" evidence="1">
    <location>
        <begin position="25"/>
        <end position="172"/>
    </location>
</feature>
<evidence type="ECO:0000256" key="1">
    <source>
        <dbReference type="SAM" id="SignalP"/>
    </source>
</evidence>
<keyword evidence="1" id="KW-0732">Signal</keyword>
<evidence type="ECO:0000313" key="2">
    <source>
        <dbReference type="EMBL" id="QCP52332.1"/>
    </source>
</evidence>
<evidence type="ECO:0008006" key="4">
    <source>
        <dbReference type="Google" id="ProtNLM"/>
    </source>
</evidence>
<proteinExistence type="predicted"/>
<keyword evidence="3" id="KW-1185">Reference proteome</keyword>
<accession>A0A4P8ITA1</accession>
<sequence length="172" mass="18311">MKKPLNSGLVLAALLALGACHSSSDSPLARAAAAMAKTEAPRDAQWVKLDSSDKVVQECSIKFPESGEPWTGRLALKQGEYAIHARLEQDGTSGVWSSGEVWSDAKTDLGKDTVDENVLRTRLHNCVAHTMALGMLASTVGPDSPVVAALREQERQEIDAARTRAASSKTAN</sequence>
<dbReference type="KEGG" id="tvl:FAZ95_24435"/>
<organism evidence="2 3">
    <name type="scientific">Trinickia violacea</name>
    <dbReference type="NCBI Taxonomy" id="2571746"/>
    <lineage>
        <taxon>Bacteria</taxon>
        <taxon>Pseudomonadati</taxon>
        <taxon>Pseudomonadota</taxon>
        <taxon>Betaproteobacteria</taxon>
        <taxon>Burkholderiales</taxon>
        <taxon>Burkholderiaceae</taxon>
        <taxon>Trinickia</taxon>
    </lineage>
</organism>
<dbReference type="EMBL" id="CP040078">
    <property type="protein sequence ID" value="QCP52332.1"/>
    <property type="molecule type" value="Genomic_DNA"/>
</dbReference>
<dbReference type="PROSITE" id="PS51257">
    <property type="entry name" value="PROKAR_LIPOPROTEIN"/>
    <property type="match status" value="1"/>
</dbReference>
<gene>
    <name evidence="2" type="ORF">FAZ95_24435</name>
</gene>
<reference evidence="2 3" key="1">
    <citation type="submission" date="2019-05" db="EMBL/GenBank/DDBJ databases">
        <title>Burkholderia sp. DHOD12, isolated from subtropical forest soil.</title>
        <authorList>
            <person name="Gao Z.-H."/>
            <person name="Qiu L.-H."/>
        </authorList>
    </citation>
    <scope>NUCLEOTIDE SEQUENCE [LARGE SCALE GENOMIC DNA]</scope>
    <source>
        <strain evidence="2 3">DHOD12</strain>
    </source>
</reference>
<dbReference type="Proteomes" id="UP000298656">
    <property type="component" value="Chromosome 2"/>
</dbReference>
<feature type="signal peptide" evidence="1">
    <location>
        <begin position="1"/>
        <end position="24"/>
    </location>
</feature>
<dbReference type="OrthoDB" id="9129294at2"/>
<dbReference type="RefSeq" id="WP_137335105.1">
    <property type="nucleotide sequence ID" value="NZ_CP040078.1"/>
</dbReference>
<protein>
    <recommendedName>
        <fullName evidence="4">Lipoprotein</fullName>
    </recommendedName>
</protein>
<evidence type="ECO:0000313" key="3">
    <source>
        <dbReference type="Proteomes" id="UP000298656"/>
    </source>
</evidence>
<dbReference type="AlphaFoldDB" id="A0A4P8ITA1"/>
<name>A0A4P8ITA1_9BURK</name>